<gene>
    <name evidence="1" type="ORF">K1T71_000197</name>
</gene>
<organism evidence="1 2">
    <name type="scientific">Dendrolimus kikuchii</name>
    <dbReference type="NCBI Taxonomy" id="765133"/>
    <lineage>
        <taxon>Eukaryota</taxon>
        <taxon>Metazoa</taxon>
        <taxon>Ecdysozoa</taxon>
        <taxon>Arthropoda</taxon>
        <taxon>Hexapoda</taxon>
        <taxon>Insecta</taxon>
        <taxon>Pterygota</taxon>
        <taxon>Neoptera</taxon>
        <taxon>Endopterygota</taxon>
        <taxon>Lepidoptera</taxon>
        <taxon>Glossata</taxon>
        <taxon>Ditrysia</taxon>
        <taxon>Bombycoidea</taxon>
        <taxon>Lasiocampidae</taxon>
        <taxon>Dendrolimus</taxon>
    </lineage>
</organism>
<dbReference type="Proteomes" id="UP000824533">
    <property type="component" value="Linkage Group LG01"/>
</dbReference>
<sequence length="165" mass="17909">MDMPEVTRCFGMFPPKYACFLISLFGLGSGGVGIAGIILFGVVEKSVLSHFVATTVTDDGLKKVALMSIGMSSLMLLASNAFLFLGVTSNKEGCVKAFIYIILVMCLIIVTVIIAGPLSCFFLSRTCLVKKISIPILVLGYFTLGIYVQVWLYFMVVAHNLTLQM</sequence>
<reference evidence="1 2" key="1">
    <citation type="journal article" date="2021" name="Front. Genet.">
        <title>Chromosome-Level Genome Assembly Reveals Significant Gene Expansion in the Toll and IMD Signaling Pathways of Dendrolimus kikuchii.</title>
        <authorList>
            <person name="Zhou J."/>
            <person name="Wu P."/>
            <person name="Xiong Z."/>
            <person name="Liu N."/>
            <person name="Zhao N."/>
            <person name="Ji M."/>
            <person name="Qiu Y."/>
            <person name="Yang B."/>
        </authorList>
    </citation>
    <scope>NUCLEOTIDE SEQUENCE [LARGE SCALE GENOMIC DNA]</scope>
    <source>
        <strain evidence="1">Ann1</strain>
    </source>
</reference>
<evidence type="ECO:0000313" key="1">
    <source>
        <dbReference type="EMBL" id="KAJ0183774.1"/>
    </source>
</evidence>
<evidence type="ECO:0000313" key="2">
    <source>
        <dbReference type="Proteomes" id="UP000824533"/>
    </source>
</evidence>
<protein>
    <submittedName>
        <fullName evidence="1">Uncharacterized protein</fullName>
    </submittedName>
</protein>
<proteinExistence type="predicted"/>
<dbReference type="EMBL" id="CM034387">
    <property type="protein sequence ID" value="KAJ0183774.1"/>
    <property type="molecule type" value="Genomic_DNA"/>
</dbReference>
<name>A0ACC1DJ73_9NEOP</name>
<accession>A0ACC1DJ73</accession>
<comment type="caution">
    <text evidence="1">The sequence shown here is derived from an EMBL/GenBank/DDBJ whole genome shotgun (WGS) entry which is preliminary data.</text>
</comment>
<keyword evidence="2" id="KW-1185">Reference proteome</keyword>